<proteinExistence type="predicted"/>
<sequence length="98" mass="11578">MEYKRDFNDIGFRVIFDSNPHITGLLGFAAQPHEMMLDVELNNLPETFLVRGRVETGERLLVGFRDFAFEMTPDLHLRLGKLYEIVRMEYRNTMLRNV</sequence>
<evidence type="ECO:0000313" key="2">
    <source>
        <dbReference type="Proteomes" id="UP000308382"/>
    </source>
</evidence>
<organism evidence="1 2">
    <name type="scientific">Maribacter aurantiacus</name>
    <dbReference type="NCBI Taxonomy" id="1882343"/>
    <lineage>
        <taxon>Bacteria</taxon>
        <taxon>Pseudomonadati</taxon>
        <taxon>Bacteroidota</taxon>
        <taxon>Flavobacteriia</taxon>
        <taxon>Flavobacteriales</taxon>
        <taxon>Flavobacteriaceae</taxon>
        <taxon>Maribacter</taxon>
    </lineage>
</organism>
<accession>A0A5R8MBT9</accession>
<dbReference type="Proteomes" id="UP000308382">
    <property type="component" value="Unassembled WGS sequence"/>
</dbReference>
<keyword evidence="2" id="KW-1185">Reference proteome</keyword>
<dbReference type="RefSeq" id="WP_138257167.1">
    <property type="nucleotide sequence ID" value="NZ_VBUK01000001.1"/>
</dbReference>
<dbReference type="EMBL" id="VBUK01000001">
    <property type="protein sequence ID" value="TLF47024.1"/>
    <property type="molecule type" value="Genomic_DNA"/>
</dbReference>
<dbReference type="AlphaFoldDB" id="A0A5R8MBT9"/>
<reference evidence="1 2" key="1">
    <citation type="journal article" date="2017" name="Int. J. Syst. Evol. Microbiol.">
        <title>Maripseudobacter aurantiacus gen. nov., sp. nov., a novel member of the family Flavobacteriaceae isolated from a sedimentation basin.</title>
        <authorList>
            <person name="Chen C."/>
            <person name="Su Y."/>
            <person name="Tao T."/>
            <person name="Fu G."/>
            <person name="Zhang C."/>
            <person name="Sun C."/>
            <person name="Zhang X."/>
            <person name="Wu M."/>
        </authorList>
    </citation>
    <scope>NUCLEOTIDE SEQUENCE [LARGE SCALE GENOMIC DNA]</scope>
    <source>
        <strain evidence="2">CDA4</strain>
    </source>
</reference>
<protein>
    <submittedName>
        <fullName evidence="1">Uncharacterized protein</fullName>
    </submittedName>
</protein>
<name>A0A5R8MBT9_9FLAO</name>
<dbReference type="OrthoDB" id="1452248at2"/>
<gene>
    <name evidence="1" type="ORF">FEK29_04455</name>
</gene>
<evidence type="ECO:0000313" key="1">
    <source>
        <dbReference type="EMBL" id="TLF47024.1"/>
    </source>
</evidence>
<comment type="caution">
    <text evidence="1">The sequence shown here is derived from an EMBL/GenBank/DDBJ whole genome shotgun (WGS) entry which is preliminary data.</text>
</comment>